<organism evidence="2 3">
    <name type="scientific">Sphingomonas telluris</name>
    <dbReference type="NCBI Taxonomy" id="2907998"/>
    <lineage>
        <taxon>Bacteria</taxon>
        <taxon>Pseudomonadati</taxon>
        <taxon>Pseudomonadota</taxon>
        <taxon>Alphaproteobacteria</taxon>
        <taxon>Sphingomonadales</taxon>
        <taxon>Sphingomonadaceae</taxon>
        <taxon>Sphingomonas</taxon>
    </lineage>
</organism>
<dbReference type="EMBL" id="JAKZHW010000002">
    <property type="protein sequence ID" value="MCH8617159.1"/>
    <property type="molecule type" value="Genomic_DNA"/>
</dbReference>
<dbReference type="Proteomes" id="UP001203058">
    <property type="component" value="Unassembled WGS sequence"/>
</dbReference>
<feature type="transmembrane region" description="Helical" evidence="1">
    <location>
        <begin position="41"/>
        <end position="59"/>
    </location>
</feature>
<name>A0ABS9VQA6_9SPHN</name>
<reference evidence="2 3" key="1">
    <citation type="submission" date="2022-03" db="EMBL/GenBank/DDBJ databases">
        <authorList>
            <person name="Jo J.-H."/>
            <person name="Im W.-T."/>
        </authorList>
    </citation>
    <scope>NUCLEOTIDE SEQUENCE [LARGE SCALE GENOMIC DNA]</scope>
    <source>
        <strain evidence="2 3">SM33</strain>
    </source>
</reference>
<dbReference type="RefSeq" id="WP_241448026.1">
    <property type="nucleotide sequence ID" value="NZ_JAKZHW010000002.1"/>
</dbReference>
<keyword evidence="1" id="KW-0812">Transmembrane</keyword>
<evidence type="ECO:0000256" key="1">
    <source>
        <dbReference type="SAM" id="Phobius"/>
    </source>
</evidence>
<keyword evidence="3" id="KW-1185">Reference proteome</keyword>
<accession>A0ABS9VQA6</accession>
<keyword evidence="1" id="KW-0472">Membrane</keyword>
<evidence type="ECO:0000313" key="2">
    <source>
        <dbReference type="EMBL" id="MCH8617159.1"/>
    </source>
</evidence>
<feature type="transmembrane region" description="Helical" evidence="1">
    <location>
        <begin position="12"/>
        <end position="29"/>
    </location>
</feature>
<sequence>MSEVGKRRASLWLPGLYVAFAVYAWVDFVNTNHDGLANIGLYLVTLPVTLVELLLGAIMHRNNVLTPQGHGYLTDHALYYVPAVAVTAGLFWLLGRAIDRALAC</sequence>
<feature type="transmembrane region" description="Helical" evidence="1">
    <location>
        <begin position="79"/>
        <end position="98"/>
    </location>
</feature>
<protein>
    <submittedName>
        <fullName evidence="2">Uncharacterized protein</fullName>
    </submittedName>
</protein>
<gene>
    <name evidence="2" type="ORF">LZ016_13760</name>
</gene>
<evidence type="ECO:0000313" key="3">
    <source>
        <dbReference type="Proteomes" id="UP001203058"/>
    </source>
</evidence>
<comment type="caution">
    <text evidence="2">The sequence shown here is derived from an EMBL/GenBank/DDBJ whole genome shotgun (WGS) entry which is preliminary data.</text>
</comment>
<keyword evidence="1" id="KW-1133">Transmembrane helix</keyword>
<proteinExistence type="predicted"/>